<reference evidence="3" key="1">
    <citation type="submission" date="2020-03" db="EMBL/GenBank/DDBJ databases">
        <title>The deep terrestrial virosphere.</title>
        <authorList>
            <person name="Holmfeldt K."/>
            <person name="Nilsson E."/>
            <person name="Simone D."/>
            <person name="Lopez-Fernandez M."/>
            <person name="Wu X."/>
            <person name="de Brujin I."/>
            <person name="Lundin D."/>
            <person name="Andersson A."/>
            <person name="Bertilsson S."/>
            <person name="Dopson M."/>
        </authorList>
    </citation>
    <scope>NUCLEOTIDE SEQUENCE</scope>
    <source>
        <strain evidence="3">MM415B01796</strain>
    </source>
</reference>
<dbReference type="PROSITE" id="PS51192">
    <property type="entry name" value="HELICASE_ATP_BIND_1"/>
    <property type="match status" value="1"/>
</dbReference>
<dbReference type="PROSITE" id="PS51194">
    <property type="entry name" value="HELICASE_CTER"/>
    <property type="match status" value="1"/>
</dbReference>
<dbReference type="GO" id="GO:0005524">
    <property type="term" value="F:ATP binding"/>
    <property type="evidence" value="ECO:0007669"/>
    <property type="project" value="InterPro"/>
</dbReference>
<dbReference type="SMART" id="SM00487">
    <property type="entry name" value="DEXDc"/>
    <property type="match status" value="1"/>
</dbReference>
<evidence type="ECO:0000313" key="3">
    <source>
        <dbReference type="EMBL" id="QJA56758.1"/>
    </source>
</evidence>
<evidence type="ECO:0000259" key="2">
    <source>
        <dbReference type="PROSITE" id="PS51194"/>
    </source>
</evidence>
<accession>A0A6M3II10</accession>
<name>A0A6M3II10_9ZZZZ</name>
<gene>
    <name evidence="3" type="ORF">MM415B01796_0014</name>
</gene>
<dbReference type="GO" id="GO:0005829">
    <property type="term" value="C:cytosol"/>
    <property type="evidence" value="ECO:0007669"/>
    <property type="project" value="TreeGrafter"/>
</dbReference>
<feature type="domain" description="Helicase C-terminal" evidence="2">
    <location>
        <begin position="236"/>
        <end position="379"/>
    </location>
</feature>
<dbReference type="PANTHER" id="PTHR47396:SF1">
    <property type="entry name" value="ATP-DEPENDENT HELICASE IRC3-RELATED"/>
    <property type="match status" value="1"/>
</dbReference>
<dbReference type="Gene3D" id="3.40.50.300">
    <property type="entry name" value="P-loop containing nucleotide triphosphate hydrolases"/>
    <property type="match status" value="2"/>
</dbReference>
<sequence>MEVIDLPSLYAHQEDLRDRTRTALARHGRVILCAQTGVGKTRCAKWILGASANRPRGERASGKTLFVVHRRGLVDNAIDSFSEEPSVPHGVIMAGRETDYSRRIQIASIDTMLSWFVDNGEYPSQVTFDLIVADEVHSHHPKYAKFLKYHDARREQLEQKPAYVIGLTATPRAKGLADVYKEIVQGPSTDWLIENKYLSPFRYFQATQGKLGLLVRRGGEFTKTSESAAMEGLAGDLVRDWKKHAEGRPTVGFFPRRTHAKDAMKELEAAGLRVAYVDGTTPDHERRATYYSLNHHYIDYLCNVQVVERGTDIPRIGCVQLCVAIGSVVRYRQMIGRGSRCHEAKTDCLVLDHGGNVVRHGFFEDDPAWTLDVTTKEPGEVGARPTIECPKCQAIYRGGRCRNCGYEPTPRERRAKGLEFDGRELKEVTRKEKKVSERTPEELMISALFIAAKSGRTWKQCVGIYFGLCTKHNGQKHRVPKFVTVGRDSHRYRMVPYGSDDGGRKVYKLYPFFAGKGHGGDYLVPIQETVGSAW</sequence>
<proteinExistence type="predicted"/>
<dbReference type="Pfam" id="PF04851">
    <property type="entry name" value="ResIII"/>
    <property type="match status" value="1"/>
</dbReference>
<dbReference type="InterPro" id="IPR006935">
    <property type="entry name" value="Helicase/UvrB_N"/>
</dbReference>
<dbReference type="InterPro" id="IPR014001">
    <property type="entry name" value="Helicase_ATP-bd"/>
</dbReference>
<organism evidence="3">
    <name type="scientific">viral metagenome</name>
    <dbReference type="NCBI Taxonomy" id="1070528"/>
    <lineage>
        <taxon>unclassified sequences</taxon>
        <taxon>metagenomes</taxon>
        <taxon>organismal metagenomes</taxon>
    </lineage>
</organism>
<dbReference type="GO" id="GO:0016787">
    <property type="term" value="F:hydrolase activity"/>
    <property type="evidence" value="ECO:0007669"/>
    <property type="project" value="InterPro"/>
</dbReference>
<dbReference type="GO" id="GO:0003677">
    <property type="term" value="F:DNA binding"/>
    <property type="evidence" value="ECO:0007669"/>
    <property type="project" value="InterPro"/>
</dbReference>
<dbReference type="PANTHER" id="PTHR47396">
    <property type="entry name" value="TYPE I RESTRICTION ENZYME ECOKI R PROTEIN"/>
    <property type="match status" value="1"/>
</dbReference>
<dbReference type="SMART" id="SM00490">
    <property type="entry name" value="HELICc"/>
    <property type="match status" value="1"/>
</dbReference>
<dbReference type="EMBL" id="MT141237">
    <property type="protein sequence ID" value="QJA56758.1"/>
    <property type="molecule type" value="Genomic_DNA"/>
</dbReference>
<feature type="domain" description="Helicase ATP-binding" evidence="1">
    <location>
        <begin position="21"/>
        <end position="189"/>
    </location>
</feature>
<protein>
    <submittedName>
        <fullName evidence="3">Putative type III restriction enzyme</fullName>
    </submittedName>
</protein>
<dbReference type="SUPFAM" id="SSF52540">
    <property type="entry name" value="P-loop containing nucleoside triphosphate hydrolases"/>
    <property type="match status" value="1"/>
</dbReference>
<dbReference type="InterPro" id="IPR050742">
    <property type="entry name" value="Helicase_Restrict-Modif_Enz"/>
</dbReference>
<dbReference type="InterPro" id="IPR001650">
    <property type="entry name" value="Helicase_C-like"/>
</dbReference>
<evidence type="ECO:0000259" key="1">
    <source>
        <dbReference type="PROSITE" id="PS51192"/>
    </source>
</evidence>
<dbReference type="InterPro" id="IPR027417">
    <property type="entry name" value="P-loop_NTPase"/>
</dbReference>
<dbReference type="AlphaFoldDB" id="A0A6M3II10"/>
<dbReference type="Pfam" id="PF00271">
    <property type="entry name" value="Helicase_C"/>
    <property type="match status" value="1"/>
</dbReference>